<dbReference type="RefSeq" id="XP_041197928.1">
    <property type="nucleotide sequence ID" value="XM_041330223.1"/>
</dbReference>
<dbReference type="EMBL" id="JABBWG010000004">
    <property type="protein sequence ID" value="KAG1823868.1"/>
    <property type="molecule type" value="Genomic_DNA"/>
</dbReference>
<dbReference type="OrthoDB" id="3200752at2759"/>
<accession>A0A9P7EJQ9</accession>
<reference evidence="1" key="1">
    <citation type="journal article" date="2020" name="New Phytol.">
        <title>Comparative genomics reveals dynamic genome evolution in host specialist ectomycorrhizal fungi.</title>
        <authorList>
            <person name="Lofgren L.A."/>
            <person name="Nguyen N.H."/>
            <person name="Vilgalys R."/>
            <person name="Ruytinx J."/>
            <person name="Liao H.L."/>
            <person name="Branco S."/>
            <person name="Kuo A."/>
            <person name="LaButti K."/>
            <person name="Lipzen A."/>
            <person name="Andreopoulos W."/>
            <person name="Pangilinan J."/>
            <person name="Riley R."/>
            <person name="Hundley H."/>
            <person name="Na H."/>
            <person name="Barry K."/>
            <person name="Grigoriev I.V."/>
            <person name="Stajich J.E."/>
            <person name="Kennedy P.G."/>
        </authorList>
    </citation>
    <scope>NUCLEOTIDE SEQUENCE</scope>
    <source>
        <strain evidence="1">MN1</strain>
    </source>
</reference>
<comment type="caution">
    <text evidence="1">The sequence shown here is derived from an EMBL/GenBank/DDBJ whole genome shotgun (WGS) entry which is preliminary data.</text>
</comment>
<name>A0A9P7EJQ9_9AGAM</name>
<dbReference type="Gene3D" id="3.60.130.30">
    <property type="match status" value="1"/>
</dbReference>
<dbReference type="Proteomes" id="UP000807769">
    <property type="component" value="Unassembled WGS sequence"/>
</dbReference>
<sequence>ILPSVPSVCNHQSPDHQDPQCLPEAFNILTCIGSYQHAILQLTNHGIDLVYNPGVMVSYLGCLVRHGIWVYEGDHIVWVWFLWDSVHNYAHTPHPDYTRYNSVDLDTLKLAKYNQADFAIYSTL</sequence>
<organism evidence="1 2">
    <name type="scientific">Suillus subaureus</name>
    <dbReference type="NCBI Taxonomy" id="48587"/>
    <lineage>
        <taxon>Eukaryota</taxon>
        <taxon>Fungi</taxon>
        <taxon>Dikarya</taxon>
        <taxon>Basidiomycota</taxon>
        <taxon>Agaricomycotina</taxon>
        <taxon>Agaricomycetes</taxon>
        <taxon>Agaricomycetidae</taxon>
        <taxon>Boletales</taxon>
        <taxon>Suillineae</taxon>
        <taxon>Suillaceae</taxon>
        <taxon>Suillus</taxon>
    </lineage>
</organism>
<protein>
    <submittedName>
        <fullName evidence="1">Uncharacterized protein</fullName>
    </submittedName>
</protein>
<proteinExistence type="predicted"/>
<dbReference type="AlphaFoldDB" id="A0A9P7EJQ9"/>
<evidence type="ECO:0000313" key="2">
    <source>
        <dbReference type="Proteomes" id="UP000807769"/>
    </source>
</evidence>
<feature type="non-terminal residue" evidence="1">
    <location>
        <position position="1"/>
    </location>
</feature>
<dbReference type="GeneID" id="64624240"/>
<keyword evidence="2" id="KW-1185">Reference proteome</keyword>
<gene>
    <name evidence="1" type="ORF">BJ212DRAFT_1261906</name>
</gene>
<evidence type="ECO:0000313" key="1">
    <source>
        <dbReference type="EMBL" id="KAG1823868.1"/>
    </source>
</evidence>